<keyword evidence="2" id="KW-1185">Reference proteome</keyword>
<organism evidence="1 2">
    <name type="scientific">Bacillus taeanensis</name>
    <dbReference type="NCBI Taxonomy" id="273032"/>
    <lineage>
        <taxon>Bacteria</taxon>
        <taxon>Bacillati</taxon>
        <taxon>Bacillota</taxon>
        <taxon>Bacilli</taxon>
        <taxon>Bacillales</taxon>
        <taxon>Bacillaceae</taxon>
        <taxon>Bacillus</taxon>
    </lineage>
</organism>
<evidence type="ECO:0000313" key="1">
    <source>
        <dbReference type="EMBL" id="RBW68042.1"/>
    </source>
</evidence>
<dbReference type="RefSeq" id="WP_113807653.1">
    <property type="nucleotide sequence ID" value="NZ_QOCW01000026.1"/>
</dbReference>
<reference evidence="1 2" key="1">
    <citation type="submission" date="2018-07" db="EMBL/GenBank/DDBJ databases">
        <title>Lottiidibacillus patelloidae gen. nov., sp. nov., isolated from the intestinal tract of a marine limpet and the reclassification of B. taeanensis BH030017T, B. algicola KMM 3737T and B. hwajinpoensis SW-72T as genus Lottiidibacillus.</title>
        <authorList>
            <person name="Liu R."/>
            <person name="Huang Z."/>
        </authorList>
    </citation>
    <scope>NUCLEOTIDE SEQUENCE [LARGE SCALE GENOMIC DNA]</scope>
    <source>
        <strain evidence="1 2">BH030017</strain>
    </source>
</reference>
<dbReference type="AlphaFoldDB" id="A0A366XPK4"/>
<comment type="caution">
    <text evidence="1">The sequence shown here is derived from an EMBL/GenBank/DDBJ whole genome shotgun (WGS) entry which is preliminary data.</text>
</comment>
<dbReference type="EMBL" id="QOCW01000026">
    <property type="protein sequence ID" value="RBW68042.1"/>
    <property type="molecule type" value="Genomic_DNA"/>
</dbReference>
<protein>
    <submittedName>
        <fullName evidence="1">Uncharacterized protein</fullName>
    </submittedName>
</protein>
<dbReference type="OrthoDB" id="3893742at2"/>
<name>A0A366XPK4_9BACI</name>
<proteinExistence type="predicted"/>
<gene>
    <name evidence="1" type="ORF">DS031_19085</name>
</gene>
<sequence>MPAEQTDHKIEKFSRALDQLESAASFAKSIYQTEVYQEAKRLMENQGGMEYLYGYADRFEKAGVFQDGPWEHASKLQPPLVSGSLQVEGLPSIIEILSELRMLSIAEGKYEHESVTKEMAEEFLNEVLVLNLDLLFPPETEAARIEANEYTEKAKKLFLFLSEKLSVSALTGTLIEEIDRLTAQRPIIVKRTVSMIQTAKRMIKSDKAEEEYSDLGKYVAAVEGPTDLSRNNRDPVEYRKKIKDLSKEELEREAATLAKSMRDTGLAAPQHAVLIRFLNRKLPELLPEALQLNDKGKANLSEHAELVDQLIKVAIYPATRQSIYGLALLLERGVLSSTPVIPGLRRLIELDIKPDVRSVLFQVFKNREGLTANSILVSGAISVLGQPLGVGQGLNPTCQAARGISLWAQHAPGYLLEILPRAARDGDIDMMFEGTPIHSKNLSGGLAPELHKELDPVSLVLVPHLDRIYSEMMTRVALRGDDGHRWVNPAFYGNWVQKGFSNVIDPITGSIADYQGFVRLFYSTHHPEYNDDYELIYPNPVGIFITNVHGKLLGFHAVSILRIAQDPVGEYRIYFYNPNNDSSQNWGQGIEPTVMGNGEREGECSLLFHEFVSRLYAFHYNPYEQGDSFAVEKEIVEKVEELARESWGKDYTWI</sequence>
<accession>A0A366XPK4</accession>
<evidence type="ECO:0000313" key="2">
    <source>
        <dbReference type="Proteomes" id="UP000253314"/>
    </source>
</evidence>
<dbReference type="Proteomes" id="UP000253314">
    <property type="component" value="Unassembled WGS sequence"/>
</dbReference>